<evidence type="ECO:0000313" key="21">
    <source>
        <dbReference type="Proteomes" id="UP000029121"/>
    </source>
</evidence>
<feature type="signal peptide" evidence="18">
    <location>
        <begin position="1"/>
        <end position="26"/>
    </location>
</feature>
<dbReference type="PROSITE" id="PS00108">
    <property type="entry name" value="PROTEIN_KINASE_ST"/>
    <property type="match status" value="1"/>
</dbReference>
<keyword evidence="4" id="KW-0808">Transferase</keyword>
<comment type="catalytic activity">
    <reaction evidence="14">
        <text>L-seryl-[protein] + ATP = O-phospho-L-seryl-[protein] + ADP + H(+)</text>
        <dbReference type="Rhea" id="RHEA:17989"/>
        <dbReference type="Rhea" id="RHEA-COMP:9863"/>
        <dbReference type="Rhea" id="RHEA-COMP:11604"/>
        <dbReference type="ChEBI" id="CHEBI:15378"/>
        <dbReference type="ChEBI" id="CHEBI:29999"/>
        <dbReference type="ChEBI" id="CHEBI:30616"/>
        <dbReference type="ChEBI" id="CHEBI:83421"/>
        <dbReference type="ChEBI" id="CHEBI:456216"/>
        <dbReference type="EC" id="2.7.11.1"/>
    </reaction>
</comment>
<evidence type="ECO:0000256" key="13">
    <source>
        <dbReference type="ARBA" id="ARBA00047899"/>
    </source>
</evidence>
<evidence type="ECO:0000256" key="17">
    <source>
        <dbReference type="SAM" id="Phobius"/>
    </source>
</evidence>
<dbReference type="SUPFAM" id="SSF56112">
    <property type="entry name" value="Protein kinase-like (PK-like)"/>
    <property type="match status" value="1"/>
</dbReference>
<dbReference type="EC" id="2.7.11.1" evidence="2"/>
<dbReference type="Pfam" id="PF13947">
    <property type="entry name" value="GUB_WAK_bind"/>
    <property type="match status" value="3"/>
</dbReference>
<evidence type="ECO:0000256" key="2">
    <source>
        <dbReference type="ARBA" id="ARBA00012513"/>
    </source>
</evidence>
<feature type="region of interest" description="Disordered" evidence="16">
    <location>
        <begin position="908"/>
        <end position="930"/>
    </location>
</feature>
<dbReference type="InterPro" id="IPR000719">
    <property type="entry name" value="Prot_kinase_dom"/>
</dbReference>
<keyword evidence="8" id="KW-0418">Kinase</keyword>
<dbReference type="InterPro" id="IPR032872">
    <property type="entry name" value="WAK_assoc_C"/>
</dbReference>
<keyword evidence="10 17" id="KW-1133">Transmembrane helix</keyword>
<evidence type="ECO:0000256" key="5">
    <source>
        <dbReference type="ARBA" id="ARBA00022692"/>
    </source>
</evidence>
<dbReference type="Pfam" id="PF07714">
    <property type="entry name" value="PK_Tyr_Ser-Thr"/>
    <property type="match status" value="1"/>
</dbReference>
<feature type="compositionally biased region" description="Low complexity" evidence="16">
    <location>
        <begin position="916"/>
        <end position="930"/>
    </location>
</feature>
<dbReference type="Gene3D" id="1.10.510.10">
    <property type="entry name" value="Transferase(Phosphotransferase) domain 1"/>
    <property type="match status" value="1"/>
</dbReference>
<feature type="region of interest" description="Disordered" evidence="16">
    <location>
        <begin position="1253"/>
        <end position="1292"/>
    </location>
</feature>
<evidence type="ECO:0000256" key="3">
    <source>
        <dbReference type="ARBA" id="ARBA00022527"/>
    </source>
</evidence>
<organism evidence="20 21">
    <name type="scientific">Capsella rubella</name>
    <dbReference type="NCBI Taxonomy" id="81985"/>
    <lineage>
        <taxon>Eukaryota</taxon>
        <taxon>Viridiplantae</taxon>
        <taxon>Streptophyta</taxon>
        <taxon>Embryophyta</taxon>
        <taxon>Tracheophyta</taxon>
        <taxon>Spermatophyta</taxon>
        <taxon>Magnoliopsida</taxon>
        <taxon>eudicotyledons</taxon>
        <taxon>Gunneridae</taxon>
        <taxon>Pentapetalae</taxon>
        <taxon>rosids</taxon>
        <taxon>malvids</taxon>
        <taxon>Brassicales</taxon>
        <taxon>Brassicaceae</taxon>
        <taxon>Camelineae</taxon>
        <taxon>Capsella</taxon>
    </lineage>
</organism>
<comment type="catalytic activity">
    <reaction evidence="13">
        <text>L-threonyl-[protein] + ATP = O-phospho-L-threonyl-[protein] + ADP + H(+)</text>
        <dbReference type="Rhea" id="RHEA:46608"/>
        <dbReference type="Rhea" id="RHEA-COMP:11060"/>
        <dbReference type="Rhea" id="RHEA-COMP:11605"/>
        <dbReference type="ChEBI" id="CHEBI:15378"/>
        <dbReference type="ChEBI" id="CHEBI:30013"/>
        <dbReference type="ChEBI" id="CHEBI:30616"/>
        <dbReference type="ChEBI" id="CHEBI:61977"/>
        <dbReference type="ChEBI" id="CHEBI:456216"/>
        <dbReference type="EC" id="2.7.11.1"/>
    </reaction>
</comment>
<keyword evidence="9 15" id="KW-0067">ATP-binding</keyword>
<evidence type="ECO:0000256" key="18">
    <source>
        <dbReference type="SAM" id="SignalP"/>
    </source>
</evidence>
<accession>R0GFJ1</accession>
<dbReference type="eggNOG" id="KOG1187">
    <property type="taxonomic scope" value="Eukaryota"/>
</dbReference>
<feature type="domain" description="Protein kinase" evidence="19">
    <location>
        <begin position="960"/>
        <end position="1235"/>
    </location>
</feature>
<evidence type="ECO:0000256" key="8">
    <source>
        <dbReference type="ARBA" id="ARBA00022777"/>
    </source>
</evidence>
<evidence type="ECO:0000256" key="14">
    <source>
        <dbReference type="ARBA" id="ARBA00048679"/>
    </source>
</evidence>
<feature type="binding site" evidence="15">
    <location>
        <position position="988"/>
    </location>
    <ligand>
        <name>ATP</name>
        <dbReference type="ChEBI" id="CHEBI:30616"/>
    </ligand>
</feature>
<dbReference type="CDD" id="cd14066">
    <property type="entry name" value="STKc_IRAK"/>
    <property type="match status" value="1"/>
</dbReference>
<keyword evidence="12" id="KW-0325">Glycoprotein</keyword>
<keyword evidence="6 18" id="KW-0732">Signal</keyword>
<keyword evidence="7 15" id="KW-0547">Nucleotide-binding</keyword>
<dbReference type="InterPro" id="IPR008271">
    <property type="entry name" value="Ser/Thr_kinase_AS"/>
</dbReference>
<evidence type="ECO:0000256" key="7">
    <source>
        <dbReference type="ARBA" id="ARBA00022741"/>
    </source>
</evidence>
<dbReference type="InterPro" id="IPR025287">
    <property type="entry name" value="WAK_GUB"/>
</dbReference>
<dbReference type="FunFam" id="1.10.510.10:FF:000161">
    <property type="entry name" value="Wall-associated receptor kinase-like 20"/>
    <property type="match status" value="1"/>
</dbReference>
<dbReference type="Proteomes" id="UP000029121">
    <property type="component" value="Unassembled WGS sequence"/>
</dbReference>
<dbReference type="PANTHER" id="PTHR46008:SF2">
    <property type="entry name" value="LEAF RUST 10 DISEASE-RESISTANCE LOCUS RECEPTOR-LIKE PROTEIN KINASE-LIKE 1.4"/>
    <property type="match status" value="1"/>
</dbReference>
<dbReference type="GO" id="GO:0005886">
    <property type="term" value="C:plasma membrane"/>
    <property type="evidence" value="ECO:0007669"/>
    <property type="project" value="UniProtKB-ARBA"/>
</dbReference>
<dbReference type="InterPro" id="IPR011009">
    <property type="entry name" value="Kinase-like_dom_sf"/>
</dbReference>
<dbReference type="GO" id="GO:0005524">
    <property type="term" value="F:ATP binding"/>
    <property type="evidence" value="ECO:0007669"/>
    <property type="project" value="UniProtKB-UniRule"/>
</dbReference>
<feature type="chain" id="PRO_5004341888" description="non-specific serine/threonine protein kinase" evidence="18">
    <location>
        <begin position="27"/>
        <end position="1292"/>
    </location>
</feature>
<dbReference type="GO" id="GO:0004674">
    <property type="term" value="F:protein serine/threonine kinase activity"/>
    <property type="evidence" value="ECO:0007669"/>
    <property type="project" value="UniProtKB-KW"/>
</dbReference>
<dbReference type="SMART" id="SM00220">
    <property type="entry name" value="S_TKc"/>
    <property type="match status" value="1"/>
</dbReference>
<evidence type="ECO:0000256" key="16">
    <source>
        <dbReference type="SAM" id="MobiDB-lite"/>
    </source>
</evidence>
<evidence type="ECO:0000256" key="4">
    <source>
        <dbReference type="ARBA" id="ARBA00022679"/>
    </source>
</evidence>
<evidence type="ECO:0000256" key="11">
    <source>
        <dbReference type="ARBA" id="ARBA00023136"/>
    </source>
</evidence>
<keyword evidence="3" id="KW-0723">Serine/threonine-protein kinase</keyword>
<feature type="transmembrane region" description="Helical" evidence="17">
    <location>
        <begin position="868"/>
        <end position="888"/>
    </location>
</feature>
<evidence type="ECO:0000256" key="15">
    <source>
        <dbReference type="PROSITE-ProRule" id="PRU10141"/>
    </source>
</evidence>
<dbReference type="InterPro" id="IPR017441">
    <property type="entry name" value="Protein_kinase_ATP_BS"/>
</dbReference>
<evidence type="ECO:0000256" key="10">
    <source>
        <dbReference type="ARBA" id="ARBA00022989"/>
    </source>
</evidence>
<dbReference type="GO" id="GO:0030247">
    <property type="term" value="F:polysaccharide binding"/>
    <property type="evidence" value="ECO:0007669"/>
    <property type="project" value="InterPro"/>
</dbReference>
<dbReference type="PANTHER" id="PTHR46008">
    <property type="entry name" value="LEAF RUST 10 DISEASE-RESISTANCE LOCUS RECEPTOR-LIKE PROTEIN KINASE-LIKE 1.4"/>
    <property type="match status" value="1"/>
</dbReference>
<comment type="subcellular location">
    <subcellularLocation>
        <location evidence="1">Membrane</location>
        <topology evidence="1">Single-pass type I membrane protein</topology>
    </subcellularLocation>
</comment>
<evidence type="ECO:0000259" key="19">
    <source>
        <dbReference type="PROSITE" id="PS50011"/>
    </source>
</evidence>
<dbReference type="PROSITE" id="PS50011">
    <property type="entry name" value="PROTEIN_KINASE_DOM"/>
    <property type="match status" value="1"/>
</dbReference>
<dbReference type="EMBL" id="KB870806">
    <property type="protein sequence ID" value="EOA34592.1"/>
    <property type="molecule type" value="Genomic_DNA"/>
</dbReference>
<feature type="compositionally biased region" description="Polar residues" evidence="16">
    <location>
        <begin position="1282"/>
        <end position="1292"/>
    </location>
</feature>
<dbReference type="Pfam" id="PF14380">
    <property type="entry name" value="WAK_assoc"/>
    <property type="match status" value="4"/>
</dbReference>
<evidence type="ECO:0000256" key="9">
    <source>
        <dbReference type="ARBA" id="ARBA00022840"/>
    </source>
</evidence>
<dbReference type="InterPro" id="IPR001245">
    <property type="entry name" value="Ser-Thr/Tyr_kinase_cat_dom"/>
</dbReference>
<dbReference type="PROSITE" id="PS00107">
    <property type="entry name" value="PROTEIN_KINASE_ATP"/>
    <property type="match status" value="1"/>
</dbReference>
<evidence type="ECO:0000256" key="6">
    <source>
        <dbReference type="ARBA" id="ARBA00022729"/>
    </source>
</evidence>
<evidence type="ECO:0000256" key="12">
    <source>
        <dbReference type="ARBA" id="ARBA00023180"/>
    </source>
</evidence>
<dbReference type="STRING" id="81985.R0GFJ1"/>
<gene>
    <name evidence="20" type="ORF">CARUB_v10022151mg</name>
</gene>
<keyword evidence="5 17" id="KW-0812">Transmembrane</keyword>
<sequence length="1292" mass="144424">MNYLLTSCLFFFFLLSLFHPLPCASGKQELGLCQDKFQCGNITAGFPFWGGNRHKDCGHPLLELHCDRENNNTSLIISKEKYSVFQLNQESNTLTLAKTKLLSSFCSSVTSETYLPKETFELSPTYKTIPVFYLCISSTHNLYTHTCPQMGSISASENPQYHKTCLQSFNVYVPTSFVTKEKELNMTNLKRVLQKGFEMKVKINKNACQDCVSSHGTCSFDETYPYEFNCIPLHPLHHLTGNRPKDCGNSLLELHCDEDVTSLSISDQDFNILQINQTSNTLTLARTDHLGSFCSSTFTNTALPPELFELSPNYQSLTVYYNCICHDPYLSKNTCPRLGNYSVSQIPKYNEFCHDKFTVNVPKSFVPGEKEFSWTSLENVLCKGFEVKVKIDAKACQDCSSSLEHCEFNKALPLGAKCSPLHQPTAMFQCGNITAGFPFSGANRPQICGHPSLELHCFNNKTSIIISDHLYNVLHIDEKSHTLRLARAELEGSFCEATFTSTTLPSELFQLSSTYKSLTVFYLCDSNLSYSSSYTCPGRGLVSVSETLDYQNSCQASFPVNVPKNFLLEEKELNLTHLEKALREGFEVKVKIDEKACQECSSSGGTCGFQNSTQICCKESSPSSCYKLHSLNANNSQIHKRCSGSFSCGNQTELFYPFWKSGGREDCGHPEFKLDDCSAGFPEFSLSSVKFRILEADYITGIIRLARLDYTEDICPDHPIDAPFNGSILPFASNTKLLTIYSHCSNDLPYPVPTNVKELACGDETDDEIRYYVTRDLSFSPLDQISTLLNEFKRYCDRNVSIPVSGPTLNTLQLTWSRDNLKKAFEDGFQLGPNQECPKCIESGGACGYNQSSSSFTCYYMEEPHKGIVAGSIAGLAILTLACLVCFIRRRRKTQEAQYTSKDLPITSYSSRETSRNPTSTTISSSSNHSLLPSLSNIPNGSDYYGVQVFSYEELDEATGNFSRELGDGGFGTVYYGILKDGRAVAVKRLYERSLKRVEQFKNEIEILKSLKHPNLVILYGCTSGRSRELLLVYEYISNGTLAEHLHGDRAEARPLSWSTRLNVAIETANALSYLHKSGIIHRDVKTTNILLDDNHQVKVADFGLSRLFPMDQTHISTAPQGTPGYVDPEYYQCYRLNEKSDVYSFGVVLTELISSKEAVDITRHRHDINLANMAVSKIQNNALHELVDPSLGFDKDPEIRRKMMSVAELAFRCLQQEREVRPAMDEIVEILKGIKDEEKRVVVVESPDVVDIERGGGGGGDDVGLLRNSIPPPISPDTDKWTSSSDTAASL</sequence>
<protein>
    <recommendedName>
        <fullName evidence="2">non-specific serine/threonine protein kinase</fullName>
        <ecNumber evidence="2">2.7.11.1</ecNumber>
    </recommendedName>
</protein>
<reference evidence="21" key="1">
    <citation type="journal article" date="2013" name="Nat. Genet.">
        <title>The Capsella rubella genome and the genomic consequences of rapid mating system evolution.</title>
        <authorList>
            <person name="Slotte T."/>
            <person name="Hazzouri K.M."/>
            <person name="Agren J.A."/>
            <person name="Koenig D."/>
            <person name="Maumus F."/>
            <person name="Guo Y.L."/>
            <person name="Steige K."/>
            <person name="Platts A.E."/>
            <person name="Escobar J.S."/>
            <person name="Newman L.K."/>
            <person name="Wang W."/>
            <person name="Mandakova T."/>
            <person name="Vello E."/>
            <person name="Smith L.M."/>
            <person name="Henz S.R."/>
            <person name="Steffen J."/>
            <person name="Takuno S."/>
            <person name="Brandvain Y."/>
            <person name="Coop G."/>
            <person name="Andolfatto P."/>
            <person name="Hu T.T."/>
            <person name="Blanchette M."/>
            <person name="Clark R.M."/>
            <person name="Quesneville H."/>
            <person name="Nordborg M."/>
            <person name="Gaut B.S."/>
            <person name="Lysak M.A."/>
            <person name="Jenkins J."/>
            <person name="Grimwood J."/>
            <person name="Chapman J."/>
            <person name="Prochnik S."/>
            <person name="Shu S."/>
            <person name="Rokhsar D."/>
            <person name="Schmutz J."/>
            <person name="Weigel D."/>
            <person name="Wright S.I."/>
        </authorList>
    </citation>
    <scope>NUCLEOTIDE SEQUENCE [LARGE SCALE GENOMIC DNA]</scope>
    <source>
        <strain evidence="21">cv. Monte Gargano</strain>
    </source>
</reference>
<evidence type="ECO:0000256" key="1">
    <source>
        <dbReference type="ARBA" id="ARBA00004479"/>
    </source>
</evidence>
<proteinExistence type="predicted"/>
<keyword evidence="11 17" id="KW-0472">Membrane</keyword>
<name>R0GFJ1_9BRAS</name>
<evidence type="ECO:0000313" key="20">
    <source>
        <dbReference type="EMBL" id="EOA34592.1"/>
    </source>
</evidence>
<keyword evidence="21" id="KW-1185">Reference proteome</keyword>
<dbReference type="Gene3D" id="3.30.200.20">
    <property type="entry name" value="Phosphorylase Kinase, domain 1"/>
    <property type="match status" value="1"/>
</dbReference>